<feature type="compositionally biased region" description="Polar residues" evidence="1">
    <location>
        <begin position="162"/>
        <end position="182"/>
    </location>
</feature>
<reference evidence="4" key="1">
    <citation type="submission" date="2020-12" db="UniProtKB">
        <authorList>
            <consortium name="WormBaseParasite"/>
        </authorList>
    </citation>
    <scope>IDENTIFICATION</scope>
    <source>
        <strain evidence="4">MHco3</strain>
    </source>
</reference>
<keyword evidence="3" id="KW-1185">Reference proteome</keyword>
<evidence type="ECO:0000313" key="3">
    <source>
        <dbReference type="Proteomes" id="UP000025227"/>
    </source>
</evidence>
<proteinExistence type="predicted"/>
<feature type="transmembrane region" description="Helical" evidence="2">
    <location>
        <begin position="21"/>
        <end position="42"/>
    </location>
</feature>
<keyword evidence="2" id="KW-0472">Membrane</keyword>
<dbReference type="WBParaSite" id="HCON_00142410-00001">
    <property type="protein sequence ID" value="HCON_00142410-00001"/>
    <property type="gene ID" value="HCON_00142410"/>
</dbReference>
<protein>
    <submittedName>
        <fullName evidence="4">PH domain-containing protein</fullName>
    </submittedName>
</protein>
<dbReference type="Proteomes" id="UP000025227">
    <property type="component" value="Unplaced"/>
</dbReference>
<organism evidence="3 4">
    <name type="scientific">Haemonchus contortus</name>
    <name type="common">Barber pole worm</name>
    <dbReference type="NCBI Taxonomy" id="6289"/>
    <lineage>
        <taxon>Eukaryota</taxon>
        <taxon>Metazoa</taxon>
        <taxon>Ecdysozoa</taxon>
        <taxon>Nematoda</taxon>
        <taxon>Chromadorea</taxon>
        <taxon>Rhabditida</taxon>
        <taxon>Rhabditina</taxon>
        <taxon>Rhabditomorpha</taxon>
        <taxon>Strongyloidea</taxon>
        <taxon>Trichostrongylidae</taxon>
        <taxon>Haemonchus</taxon>
    </lineage>
</organism>
<dbReference type="OrthoDB" id="5862332at2759"/>
<name>A0A7I5ECD3_HAECO</name>
<keyword evidence="2" id="KW-0812">Transmembrane</keyword>
<feature type="transmembrane region" description="Helical" evidence="2">
    <location>
        <begin position="48"/>
        <end position="70"/>
    </location>
</feature>
<accession>A0A7I5ECD3</accession>
<keyword evidence="2" id="KW-1133">Transmembrane helix</keyword>
<dbReference type="OMA" id="GNVYEHA"/>
<dbReference type="AlphaFoldDB" id="A0A7I5ECD3"/>
<evidence type="ECO:0000313" key="4">
    <source>
        <dbReference type="WBParaSite" id="HCON_00142410-00001"/>
    </source>
</evidence>
<evidence type="ECO:0000256" key="1">
    <source>
        <dbReference type="SAM" id="MobiDB-lite"/>
    </source>
</evidence>
<sequence>MDVSSERDFSSTSSVPPKFGCTSNFLGSITVVATMGVAVLFVDSIARISTAVCGFVAFPLGVLIHHWYWLHGGKLTRRERIFFDEANLLETSGLFEYSRPPNTEGTTPFSGPEKNPDAPTNLWQALFCDDKEIQIQKFYKEHYGPVWETAKRREQEWKAIESSVNGVNGKPNSSKTENSSQK</sequence>
<feature type="region of interest" description="Disordered" evidence="1">
    <location>
        <begin position="161"/>
        <end position="182"/>
    </location>
</feature>
<evidence type="ECO:0000256" key="2">
    <source>
        <dbReference type="SAM" id="Phobius"/>
    </source>
</evidence>